<accession>A0ABU2GAL8</accession>
<organism evidence="1 2">
    <name type="scientific">Halogeometricum salsisoli</name>
    <dbReference type="NCBI Taxonomy" id="2950536"/>
    <lineage>
        <taxon>Archaea</taxon>
        <taxon>Methanobacteriati</taxon>
        <taxon>Methanobacteriota</taxon>
        <taxon>Stenosarchaea group</taxon>
        <taxon>Halobacteria</taxon>
        <taxon>Halobacteriales</taxon>
        <taxon>Haloferacaceae</taxon>
        <taxon>Halogeometricum</taxon>
    </lineage>
</organism>
<protein>
    <submittedName>
        <fullName evidence="1">Zinc-binding dehydrogenase</fullName>
    </submittedName>
</protein>
<dbReference type="RefSeq" id="WP_310922659.1">
    <property type="nucleotide sequence ID" value="NZ_JAMQOP010000001.1"/>
</dbReference>
<evidence type="ECO:0000313" key="1">
    <source>
        <dbReference type="EMBL" id="MDS0297830.1"/>
    </source>
</evidence>
<dbReference type="Proteomes" id="UP001257060">
    <property type="component" value="Unassembled WGS sequence"/>
</dbReference>
<evidence type="ECO:0000313" key="2">
    <source>
        <dbReference type="Proteomes" id="UP001257060"/>
    </source>
</evidence>
<keyword evidence="2" id="KW-1185">Reference proteome</keyword>
<sequence>MGVGSRAMFDRMLDAVNATGMEPVVDRVFDFEDAREAYRYVDRGEHRGKVAVGID</sequence>
<gene>
    <name evidence="1" type="ORF">NDI76_03665</name>
</gene>
<comment type="caution">
    <text evidence="1">The sequence shown here is derived from an EMBL/GenBank/DDBJ whole genome shotgun (WGS) entry which is preliminary data.</text>
</comment>
<name>A0ABU2GAL8_9EURY</name>
<reference evidence="1 2" key="1">
    <citation type="submission" date="2022-06" db="EMBL/GenBank/DDBJ databases">
        <title>Halogeometricum sp. a new haloarchaeum isolate from saline soil.</title>
        <authorList>
            <person name="Strakova D."/>
            <person name="Galisteo C."/>
            <person name="Sanchez-Porro C."/>
            <person name="Ventosa A."/>
        </authorList>
    </citation>
    <scope>NUCLEOTIDE SEQUENCE [LARGE SCALE GENOMIC DNA]</scope>
    <source>
        <strain evidence="1 2">S1BR25-6</strain>
    </source>
</reference>
<dbReference type="PANTHER" id="PTHR45033:SF2">
    <property type="entry name" value="ZINC-TYPE ALCOHOL DEHYDROGENASE-LIKE PROTEIN C1773.06C"/>
    <property type="match status" value="1"/>
</dbReference>
<dbReference type="Gene3D" id="3.40.50.720">
    <property type="entry name" value="NAD(P)-binding Rossmann-like Domain"/>
    <property type="match status" value="1"/>
</dbReference>
<dbReference type="Gene3D" id="3.90.180.10">
    <property type="entry name" value="Medium-chain alcohol dehydrogenases, catalytic domain"/>
    <property type="match status" value="1"/>
</dbReference>
<dbReference type="Pfam" id="PF13602">
    <property type="entry name" value="ADH_zinc_N_2"/>
    <property type="match status" value="1"/>
</dbReference>
<dbReference type="EMBL" id="JAMQOP010000001">
    <property type="protein sequence ID" value="MDS0297830.1"/>
    <property type="molecule type" value="Genomic_DNA"/>
</dbReference>
<dbReference type="PANTHER" id="PTHR45033">
    <property type="match status" value="1"/>
</dbReference>
<dbReference type="InterPro" id="IPR052711">
    <property type="entry name" value="Zinc_ADH-like"/>
</dbReference>
<proteinExistence type="predicted"/>